<dbReference type="EC" id="2.7.7.7" evidence="11"/>
<dbReference type="GO" id="GO:0003887">
    <property type="term" value="F:DNA-directed DNA polymerase activity"/>
    <property type="evidence" value="ECO:0007669"/>
    <property type="project" value="UniProtKB-UniRule"/>
</dbReference>
<dbReference type="GO" id="GO:0003677">
    <property type="term" value="F:DNA binding"/>
    <property type="evidence" value="ECO:0007669"/>
    <property type="project" value="UniProtKB-UniRule"/>
</dbReference>
<dbReference type="SUPFAM" id="SSF81585">
    <property type="entry name" value="PsbU/PolX domain-like"/>
    <property type="match status" value="1"/>
</dbReference>
<dbReference type="InterPro" id="IPR010996">
    <property type="entry name" value="HHH_MUS81"/>
</dbReference>
<dbReference type="PRINTS" id="PR00870">
    <property type="entry name" value="DNAPOLXBETA"/>
</dbReference>
<evidence type="ECO:0000256" key="5">
    <source>
        <dbReference type="ARBA" id="ARBA00022723"/>
    </source>
</evidence>
<dbReference type="FunFam" id="1.10.150.20:FF:000010">
    <property type="entry name" value="DNA polymerase lambda"/>
    <property type="match status" value="1"/>
</dbReference>
<evidence type="ECO:0000256" key="10">
    <source>
        <dbReference type="ARBA" id="ARBA00049244"/>
    </source>
</evidence>
<dbReference type="GO" id="GO:0005634">
    <property type="term" value="C:nucleus"/>
    <property type="evidence" value="ECO:0007669"/>
    <property type="project" value="UniProtKB-SubCell"/>
</dbReference>
<evidence type="ECO:0000259" key="12">
    <source>
        <dbReference type="SMART" id="SM00483"/>
    </source>
</evidence>
<comment type="caution">
    <text evidence="13">The sequence shown here is derived from an EMBL/GenBank/DDBJ whole genome shotgun (WGS) entry which is preliminary data.</text>
</comment>
<keyword evidence="6 11" id="KW-0227">DNA damage</keyword>
<feature type="domain" description="DNA-directed DNA polymerase X" evidence="12">
    <location>
        <begin position="22"/>
        <end position="231"/>
    </location>
</feature>
<keyword evidence="7 11" id="KW-0239">DNA-directed DNA polymerase</keyword>
<keyword evidence="3 11" id="KW-0808">Transferase</keyword>
<gene>
    <name evidence="13" type="ORF">DM860_006911</name>
</gene>
<name>A0A328E9F3_9ASTE</name>
<dbReference type="SMART" id="SM00483">
    <property type="entry name" value="POLXc"/>
    <property type="match status" value="1"/>
</dbReference>
<keyword evidence="5" id="KW-0479">Metal-binding</keyword>
<evidence type="ECO:0000256" key="7">
    <source>
        <dbReference type="ARBA" id="ARBA00022932"/>
    </source>
</evidence>
<comment type="subcellular location">
    <subcellularLocation>
        <location evidence="1 11">Nucleus</location>
    </subcellularLocation>
</comment>
<evidence type="ECO:0000256" key="9">
    <source>
        <dbReference type="ARBA" id="ARBA00023242"/>
    </source>
</evidence>
<evidence type="ECO:0000256" key="11">
    <source>
        <dbReference type="RuleBase" id="RU366014"/>
    </source>
</evidence>
<dbReference type="FunFam" id="1.10.150.110:FF:000006">
    <property type="entry name" value="DNA polymerase"/>
    <property type="match status" value="1"/>
</dbReference>
<sequence>MFTSFIEQDITSDSSFIYKPPDLNKNVTEIFGKLVSIYRALGDDRRSFSYNKAISVIEKLPFKIVNVDQVRHLPSIGKSMQDHIMEIVNTGKLSKLENFENDEKVQTINLFGEVWGIGPVTALKLYEKGHRTLDDLKNEKSLINSQKLGLKYFQDIKTRIPRKEIEEMEQLLQKAGEEILPGVRIGFLCEYTVLLLKKYGFLDICYCYFHIVTLLLKLSAENWTFYCLEKHAF</sequence>
<comment type="function">
    <text evidence="11">DNA polymerase that functions in several pathways of DNA repair. Involved in base excision repair (BER) responsible for repair of lesions that give rise to abasic (AP) sites in DNA. Also contributes to DNA double-strand break repair by non-homologous end joining and homologous recombination. Has both template-dependent and template-independent (terminal transferase) DNA polymerase activities. Has also a 5'-deoxyribose-5-phosphate lyase (dRP lyase) activity.</text>
</comment>
<keyword evidence="4 11" id="KW-0548">Nucleotidyltransferase</keyword>
<dbReference type="GO" id="GO:0006303">
    <property type="term" value="P:double-strand break repair via nonhomologous end joining"/>
    <property type="evidence" value="ECO:0007669"/>
    <property type="project" value="TreeGrafter"/>
</dbReference>
<evidence type="ECO:0000256" key="6">
    <source>
        <dbReference type="ARBA" id="ARBA00022763"/>
    </source>
</evidence>
<evidence type="ECO:0000256" key="2">
    <source>
        <dbReference type="ARBA" id="ARBA00008323"/>
    </source>
</evidence>
<evidence type="ECO:0000313" key="14">
    <source>
        <dbReference type="Proteomes" id="UP000249390"/>
    </source>
</evidence>
<proteinExistence type="inferred from homology"/>
<dbReference type="InterPro" id="IPR002008">
    <property type="entry name" value="DNA_pol_X_beta-like"/>
</dbReference>
<evidence type="ECO:0000256" key="4">
    <source>
        <dbReference type="ARBA" id="ARBA00022695"/>
    </source>
</evidence>
<protein>
    <recommendedName>
        <fullName evidence="11">DNA polymerase</fullName>
        <ecNumber evidence="11">2.7.7.7</ecNumber>
    </recommendedName>
</protein>
<evidence type="ECO:0000256" key="1">
    <source>
        <dbReference type="ARBA" id="ARBA00004123"/>
    </source>
</evidence>
<dbReference type="AlphaFoldDB" id="A0A328E9F3"/>
<dbReference type="SUPFAM" id="SSF47802">
    <property type="entry name" value="DNA polymerase beta, N-terminal domain-like"/>
    <property type="match status" value="1"/>
</dbReference>
<evidence type="ECO:0000256" key="8">
    <source>
        <dbReference type="ARBA" id="ARBA00023204"/>
    </source>
</evidence>
<dbReference type="GO" id="GO:0046872">
    <property type="term" value="F:metal ion binding"/>
    <property type="evidence" value="ECO:0007669"/>
    <property type="project" value="UniProtKB-UniRule"/>
</dbReference>
<dbReference type="EMBL" id="NQVE01000027">
    <property type="protein sequence ID" value="RAL53239.1"/>
    <property type="molecule type" value="Genomic_DNA"/>
</dbReference>
<evidence type="ECO:0000313" key="13">
    <source>
        <dbReference type="EMBL" id="RAL53239.1"/>
    </source>
</evidence>
<comment type="similarity">
    <text evidence="2 11">Belongs to the DNA polymerase type-X family.</text>
</comment>
<dbReference type="Gene3D" id="1.10.150.110">
    <property type="entry name" value="DNA polymerase beta, N-terminal domain-like"/>
    <property type="match status" value="1"/>
</dbReference>
<dbReference type="Pfam" id="PF10391">
    <property type="entry name" value="DNA_pol_lambd_f"/>
    <property type="match status" value="1"/>
</dbReference>
<comment type="catalytic activity">
    <reaction evidence="10 11">
        <text>DNA(n) + a 2'-deoxyribonucleoside 5'-triphosphate = DNA(n+1) + diphosphate</text>
        <dbReference type="Rhea" id="RHEA:22508"/>
        <dbReference type="Rhea" id="RHEA-COMP:17339"/>
        <dbReference type="Rhea" id="RHEA-COMP:17340"/>
        <dbReference type="ChEBI" id="CHEBI:33019"/>
        <dbReference type="ChEBI" id="CHEBI:61560"/>
        <dbReference type="ChEBI" id="CHEBI:173112"/>
        <dbReference type="EC" id="2.7.7.7"/>
    </reaction>
</comment>
<dbReference type="Proteomes" id="UP000249390">
    <property type="component" value="Unassembled WGS sequence"/>
</dbReference>
<keyword evidence="9 11" id="KW-0539">Nucleus</keyword>
<reference evidence="13 14" key="1">
    <citation type="submission" date="2018-06" db="EMBL/GenBank/DDBJ databases">
        <title>The Genome of Cuscuta australis (Dodder) Provides Insight into the Evolution of Plant Parasitism.</title>
        <authorList>
            <person name="Liu H."/>
        </authorList>
    </citation>
    <scope>NUCLEOTIDE SEQUENCE [LARGE SCALE GENOMIC DNA]</scope>
    <source>
        <strain evidence="14">cv. Yunnan</strain>
        <tissue evidence="13">Vines</tissue>
    </source>
</reference>
<evidence type="ECO:0000256" key="3">
    <source>
        <dbReference type="ARBA" id="ARBA00022679"/>
    </source>
</evidence>
<dbReference type="InterPro" id="IPR027421">
    <property type="entry name" value="DNA_pol_lamdba_lyase_dom_sf"/>
</dbReference>
<dbReference type="InterPro" id="IPR002054">
    <property type="entry name" value="DNA-dir_DNA_pol_X"/>
</dbReference>
<dbReference type="InterPro" id="IPR022312">
    <property type="entry name" value="DNA_pol_X"/>
</dbReference>
<dbReference type="PANTHER" id="PTHR11276:SF41">
    <property type="entry name" value="DNA POLYMERASE LAMBDA"/>
    <property type="match status" value="1"/>
</dbReference>
<accession>A0A328E9F3</accession>
<dbReference type="PANTHER" id="PTHR11276">
    <property type="entry name" value="DNA POLYMERASE TYPE-X FAMILY MEMBER"/>
    <property type="match status" value="1"/>
</dbReference>
<dbReference type="InterPro" id="IPR018944">
    <property type="entry name" value="DNA_pol_lambd_fingers_domain"/>
</dbReference>
<dbReference type="Pfam" id="PF14716">
    <property type="entry name" value="HHH_8"/>
    <property type="match status" value="1"/>
</dbReference>
<keyword evidence="8 11" id="KW-0234">DNA repair</keyword>
<keyword evidence="14" id="KW-1185">Reference proteome</keyword>
<dbReference type="Gene3D" id="1.10.150.20">
    <property type="entry name" value="5' to 3' exonuclease, C-terminal subdomain"/>
    <property type="match status" value="1"/>
</dbReference>
<organism evidence="13 14">
    <name type="scientific">Cuscuta australis</name>
    <dbReference type="NCBI Taxonomy" id="267555"/>
    <lineage>
        <taxon>Eukaryota</taxon>
        <taxon>Viridiplantae</taxon>
        <taxon>Streptophyta</taxon>
        <taxon>Embryophyta</taxon>
        <taxon>Tracheophyta</taxon>
        <taxon>Spermatophyta</taxon>
        <taxon>Magnoliopsida</taxon>
        <taxon>eudicotyledons</taxon>
        <taxon>Gunneridae</taxon>
        <taxon>Pentapetalae</taxon>
        <taxon>asterids</taxon>
        <taxon>lamiids</taxon>
        <taxon>Solanales</taxon>
        <taxon>Convolvulaceae</taxon>
        <taxon>Cuscuteae</taxon>
        <taxon>Cuscuta</taxon>
        <taxon>Cuscuta subgen. Grammica</taxon>
        <taxon>Cuscuta sect. Cleistogrammica</taxon>
    </lineage>
</organism>